<evidence type="ECO:0000313" key="3">
    <source>
        <dbReference type="EMBL" id="SDC89413.1"/>
    </source>
</evidence>
<name>A0A1G6QAU0_9BURK</name>
<dbReference type="Gene3D" id="2.40.10.10">
    <property type="entry name" value="Trypsin-like serine proteases"/>
    <property type="match status" value="2"/>
</dbReference>
<organism evidence="3 4">
    <name type="scientific">Paracidovorax valerianellae</name>
    <dbReference type="NCBI Taxonomy" id="187868"/>
    <lineage>
        <taxon>Bacteria</taxon>
        <taxon>Pseudomonadati</taxon>
        <taxon>Pseudomonadota</taxon>
        <taxon>Betaproteobacteria</taxon>
        <taxon>Burkholderiales</taxon>
        <taxon>Comamonadaceae</taxon>
        <taxon>Paracidovorax</taxon>
    </lineage>
</organism>
<dbReference type="InterPro" id="IPR009003">
    <property type="entry name" value="Peptidase_S1_PA"/>
</dbReference>
<feature type="signal peptide" evidence="2">
    <location>
        <begin position="1"/>
        <end position="22"/>
    </location>
</feature>
<dbReference type="Proteomes" id="UP000198781">
    <property type="component" value="Unassembled WGS sequence"/>
</dbReference>
<reference evidence="3 4" key="1">
    <citation type="submission" date="2016-10" db="EMBL/GenBank/DDBJ databases">
        <authorList>
            <person name="de Groot N.N."/>
        </authorList>
    </citation>
    <scope>NUCLEOTIDE SEQUENCE [LARGE SCALE GENOMIC DNA]</scope>
    <source>
        <strain evidence="3 4">DSM 16619</strain>
    </source>
</reference>
<dbReference type="AlphaFoldDB" id="A0A1G6QAU0"/>
<proteinExistence type="predicted"/>
<dbReference type="PROSITE" id="PS51257">
    <property type="entry name" value="PROKAR_LIPOPROTEIN"/>
    <property type="match status" value="1"/>
</dbReference>
<dbReference type="RefSeq" id="WP_092741902.1">
    <property type="nucleotide sequence ID" value="NZ_FMZC01000003.1"/>
</dbReference>
<keyword evidence="2" id="KW-0732">Signal</keyword>
<evidence type="ECO:0000256" key="2">
    <source>
        <dbReference type="SAM" id="SignalP"/>
    </source>
</evidence>
<feature type="region of interest" description="Disordered" evidence="1">
    <location>
        <begin position="532"/>
        <end position="551"/>
    </location>
</feature>
<dbReference type="PANTHER" id="PTHR36234">
    <property type="entry name" value="LYSYL ENDOPEPTIDASE"/>
    <property type="match status" value="1"/>
</dbReference>
<protein>
    <submittedName>
        <fullName evidence="3">Trypsin-like peptidase domain-containing protein</fullName>
    </submittedName>
</protein>
<evidence type="ECO:0000256" key="1">
    <source>
        <dbReference type="SAM" id="MobiDB-lite"/>
    </source>
</evidence>
<dbReference type="SUPFAM" id="SSF50494">
    <property type="entry name" value="Trypsin-like serine proteases"/>
    <property type="match status" value="1"/>
</dbReference>
<feature type="chain" id="PRO_5011511801" evidence="2">
    <location>
        <begin position="23"/>
        <end position="551"/>
    </location>
</feature>
<dbReference type="OrthoDB" id="5619888at2"/>
<gene>
    <name evidence="3" type="ORF">SAMN05192589_103480</name>
</gene>
<dbReference type="InterPro" id="IPR043504">
    <property type="entry name" value="Peptidase_S1_PA_chymotrypsin"/>
</dbReference>
<evidence type="ECO:0000313" key="4">
    <source>
        <dbReference type="Proteomes" id="UP000198781"/>
    </source>
</evidence>
<sequence>MGKSHWMVRSTLLLAVACLAYGCGGGGGGDGLGGSQTVAAAVAGGGPASEPLQVGSAVQPAGSDAEGFGIKQQRPVGPQAEPARVALPALVRQKSAQVRHAGARPVGDARAVDATATAQSLQRLLQWTPTASGGMKAAVSFSSQDAQGLRLGLQVRQMPADAVVRVYRQDRPALVYEITGQAILQIIERNAAAGDASDNGRTWWTPDSGASEATLEIELPAGVPATALDVAVPALAHLFENMSLPPEGALAAKAVGDAIACNLDSTCFDEYAAQRDAVARMLFVDNGKAYVCTGTLLNDRDATRTPYFLSANHCIASQTVASTLQTDWFFRSQACNSGTLSPQSTARTGGATLLVASADTDTALLRLNEAPPAGAVFAAWDASPQAEATSVVGIHHPRGDLQKISTGSIMGTLACTNDTDGSMLCDSSTDASAGYYDVGFDRGTVEDGSSGSAIFREGRVIGTLYGFAASAQCSVNDVRVYGRFDLAYQKGLKQWLSPPVGIPPAWRHAAHRFLPRPGGVHVHADFSVRPGFPDGSANSTRSEWMVSRQRS</sequence>
<dbReference type="STRING" id="187868.SAMN05192589_103480"/>
<dbReference type="EMBL" id="FMZC01000003">
    <property type="protein sequence ID" value="SDC89413.1"/>
    <property type="molecule type" value="Genomic_DNA"/>
</dbReference>
<accession>A0A1G6QAU0</accession>
<dbReference type="Pfam" id="PF13365">
    <property type="entry name" value="Trypsin_2"/>
    <property type="match status" value="1"/>
</dbReference>
<keyword evidence="4" id="KW-1185">Reference proteome</keyword>
<dbReference type="PANTHER" id="PTHR36234:SF5">
    <property type="entry name" value="LYSYL ENDOPEPTIDASE"/>
    <property type="match status" value="1"/>
</dbReference>